<name>A0A380P9Y4_WEIVI</name>
<keyword evidence="1" id="KW-1133">Transmembrane helix</keyword>
<dbReference type="Proteomes" id="UP000254621">
    <property type="component" value="Unassembled WGS sequence"/>
</dbReference>
<proteinExistence type="predicted"/>
<dbReference type="AlphaFoldDB" id="A0A380P9Y4"/>
<gene>
    <name evidence="2" type="ORF">NCTC13645_02821</name>
</gene>
<evidence type="ECO:0000313" key="3">
    <source>
        <dbReference type="Proteomes" id="UP000254621"/>
    </source>
</evidence>
<sequence length="72" mass="8283">MVIAGAVHNEERAHMQFMSAQLSNLSNQVWEMMSQVLNGIVFVLLGLELVRVVETLLIQLAMDGYQWSEWEF</sequence>
<organism evidence="2 3">
    <name type="scientific">Weissella viridescens</name>
    <name type="common">Lactobacillus viridescens</name>
    <dbReference type="NCBI Taxonomy" id="1629"/>
    <lineage>
        <taxon>Bacteria</taxon>
        <taxon>Bacillati</taxon>
        <taxon>Bacillota</taxon>
        <taxon>Bacilli</taxon>
        <taxon>Lactobacillales</taxon>
        <taxon>Lactobacillaceae</taxon>
        <taxon>Weissella</taxon>
    </lineage>
</organism>
<evidence type="ECO:0000256" key="1">
    <source>
        <dbReference type="SAM" id="Phobius"/>
    </source>
</evidence>
<reference evidence="2 3" key="1">
    <citation type="submission" date="2018-06" db="EMBL/GenBank/DDBJ databases">
        <authorList>
            <consortium name="Pathogen Informatics"/>
            <person name="Doyle S."/>
        </authorList>
    </citation>
    <scope>NUCLEOTIDE SEQUENCE [LARGE SCALE GENOMIC DNA]</scope>
    <source>
        <strain evidence="2 3">NCTC13645</strain>
    </source>
</reference>
<accession>A0A380P9Y4</accession>
<keyword evidence="1" id="KW-0812">Transmembrane</keyword>
<dbReference type="EMBL" id="UHIV01000009">
    <property type="protein sequence ID" value="SUP61654.1"/>
    <property type="molecule type" value="Genomic_DNA"/>
</dbReference>
<evidence type="ECO:0000313" key="2">
    <source>
        <dbReference type="EMBL" id="SUP61654.1"/>
    </source>
</evidence>
<keyword evidence="1" id="KW-0472">Membrane</keyword>
<protein>
    <submittedName>
        <fullName evidence="2">NhaP-type Na+/H+ and K+/H+ antiporters</fullName>
    </submittedName>
</protein>
<feature type="transmembrane region" description="Helical" evidence="1">
    <location>
        <begin position="32"/>
        <end position="53"/>
    </location>
</feature>